<dbReference type="InterPro" id="IPR002109">
    <property type="entry name" value="Glutaredoxin"/>
</dbReference>
<keyword evidence="3" id="KW-0963">Cytoplasm</keyword>
<comment type="subcellular location">
    <subcellularLocation>
        <location evidence="1">Cytoplasm</location>
    </subcellularLocation>
</comment>
<protein>
    <submittedName>
        <fullName evidence="6">Monothiol glutaredoxin-S2-like protein</fullName>
    </submittedName>
</protein>
<evidence type="ECO:0000313" key="7">
    <source>
        <dbReference type="Proteomes" id="UP000283530"/>
    </source>
</evidence>
<dbReference type="OrthoDB" id="418495at2759"/>
<dbReference type="STRING" id="337451.A0A3S4PVE4"/>
<evidence type="ECO:0000313" key="6">
    <source>
        <dbReference type="EMBL" id="RWR95318.1"/>
    </source>
</evidence>
<sequence length="92" mass="10133">MRVSQKGLVIFSKSSCCLCHAMKTFFNNLGAHATVYELDSGPVEREMERALIRLLGCNPSVPAVFVGGQLVGTTKHVNELHLQDFAYDASYL</sequence>
<evidence type="ECO:0000259" key="5">
    <source>
        <dbReference type="Pfam" id="PF00462"/>
    </source>
</evidence>
<reference evidence="6 7" key="1">
    <citation type="journal article" date="2019" name="Nat. Plants">
        <title>Stout camphor tree genome fills gaps in understanding of flowering plant genome evolution.</title>
        <authorList>
            <person name="Chaw S.M."/>
            <person name="Liu Y.C."/>
            <person name="Wu Y.W."/>
            <person name="Wang H.Y."/>
            <person name="Lin C.I."/>
            <person name="Wu C.S."/>
            <person name="Ke H.M."/>
            <person name="Chang L.Y."/>
            <person name="Hsu C.Y."/>
            <person name="Yang H.T."/>
            <person name="Sudianto E."/>
            <person name="Hsu M.H."/>
            <person name="Wu K.P."/>
            <person name="Wang L.N."/>
            <person name="Leebens-Mack J.H."/>
            <person name="Tsai I.J."/>
        </authorList>
    </citation>
    <scope>NUCLEOTIDE SEQUENCE [LARGE SCALE GENOMIC DNA]</scope>
    <source>
        <strain evidence="7">cv. Chaw 1501</strain>
        <tissue evidence="6">Young leaves</tissue>
    </source>
</reference>
<dbReference type="Proteomes" id="UP000283530">
    <property type="component" value="Unassembled WGS sequence"/>
</dbReference>
<dbReference type="NCBIfam" id="TIGR02189">
    <property type="entry name" value="GlrX-like_plant"/>
    <property type="match status" value="1"/>
</dbReference>
<dbReference type="Gene3D" id="3.40.30.10">
    <property type="entry name" value="Glutaredoxin"/>
    <property type="match status" value="1"/>
</dbReference>
<dbReference type="AlphaFoldDB" id="A0A3S4PVE4"/>
<dbReference type="EMBL" id="QPKB01000011">
    <property type="protein sequence ID" value="RWR95318.1"/>
    <property type="molecule type" value="Genomic_DNA"/>
</dbReference>
<evidence type="ECO:0000256" key="2">
    <source>
        <dbReference type="ARBA" id="ARBA00007568"/>
    </source>
</evidence>
<keyword evidence="4" id="KW-0676">Redox-active center</keyword>
<evidence type="ECO:0000256" key="4">
    <source>
        <dbReference type="ARBA" id="ARBA00023284"/>
    </source>
</evidence>
<dbReference type="PROSITE" id="PS51354">
    <property type="entry name" value="GLUTAREDOXIN_2"/>
    <property type="match status" value="1"/>
</dbReference>
<comment type="caution">
    <text evidence="6">The sequence shown here is derived from an EMBL/GenBank/DDBJ whole genome shotgun (WGS) entry which is preliminary data.</text>
</comment>
<proteinExistence type="inferred from homology"/>
<evidence type="ECO:0000256" key="3">
    <source>
        <dbReference type="ARBA" id="ARBA00022490"/>
    </source>
</evidence>
<accession>A0A3S4PVE4</accession>
<gene>
    <name evidence="6" type="ORF">CKAN_02465700</name>
</gene>
<organism evidence="6 7">
    <name type="scientific">Cinnamomum micranthum f. kanehirae</name>
    <dbReference type="NCBI Taxonomy" id="337451"/>
    <lineage>
        <taxon>Eukaryota</taxon>
        <taxon>Viridiplantae</taxon>
        <taxon>Streptophyta</taxon>
        <taxon>Embryophyta</taxon>
        <taxon>Tracheophyta</taxon>
        <taxon>Spermatophyta</taxon>
        <taxon>Magnoliopsida</taxon>
        <taxon>Magnoliidae</taxon>
        <taxon>Laurales</taxon>
        <taxon>Lauraceae</taxon>
        <taxon>Cinnamomum</taxon>
    </lineage>
</organism>
<dbReference type="SUPFAM" id="SSF52833">
    <property type="entry name" value="Thioredoxin-like"/>
    <property type="match status" value="1"/>
</dbReference>
<name>A0A3S4PVE4_9MAGN</name>
<dbReference type="GO" id="GO:0005737">
    <property type="term" value="C:cytoplasm"/>
    <property type="evidence" value="ECO:0007669"/>
    <property type="project" value="UniProtKB-SubCell"/>
</dbReference>
<feature type="domain" description="Glutaredoxin" evidence="5">
    <location>
        <begin position="9"/>
        <end position="71"/>
    </location>
</feature>
<dbReference type="PANTHER" id="PTHR10168">
    <property type="entry name" value="GLUTAREDOXIN"/>
    <property type="match status" value="1"/>
</dbReference>
<comment type="similarity">
    <text evidence="2">Belongs to the glutaredoxin family. CC-type subfamily.</text>
</comment>
<keyword evidence="7" id="KW-1185">Reference proteome</keyword>
<dbReference type="InterPro" id="IPR011905">
    <property type="entry name" value="GlrX-like_pln_2"/>
</dbReference>
<evidence type="ECO:0000256" key="1">
    <source>
        <dbReference type="ARBA" id="ARBA00004496"/>
    </source>
</evidence>
<dbReference type="Pfam" id="PF00462">
    <property type="entry name" value="Glutaredoxin"/>
    <property type="match status" value="1"/>
</dbReference>
<dbReference type="InterPro" id="IPR036249">
    <property type="entry name" value="Thioredoxin-like_sf"/>
</dbReference>